<evidence type="ECO:0000256" key="1">
    <source>
        <dbReference type="SAM" id="MobiDB-lite"/>
    </source>
</evidence>
<dbReference type="Proteomes" id="UP001652461">
    <property type="component" value="Unassembled WGS sequence"/>
</dbReference>
<feature type="transmembrane region" description="Helical" evidence="2">
    <location>
        <begin position="356"/>
        <end position="376"/>
    </location>
</feature>
<dbReference type="PANTHER" id="PTHR32063:SF0">
    <property type="entry name" value="SWARMING MOTILITY PROTEIN SWRC"/>
    <property type="match status" value="1"/>
</dbReference>
<dbReference type="PRINTS" id="PR00702">
    <property type="entry name" value="ACRIFLAVINRP"/>
</dbReference>
<dbReference type="RefSeq" id="WP_158363471.1">
    <property type="nucleotide sequence ID" value="NZ_JAOQKC010000010.1"/>
</dbReference>
<feature type="transmembrane region" description="Helical" evidence="2">
    <location>
        <begin position="382"/>
        <end position="403"/>
    </location>
</feature>
<feature type="transmembrane region" description="Helical" evidence="2">
    <location>
        <begin position="963"/>
        <end position="988"/>
    </location>
</feature>
<feature type="transmembrane region" description="Helical" evidence="2">
    <location>
        <begin position="330"/>
        <end position="349"/>
    </location>
</feature>
<dbReference type="Pfam" id="PF00873">
    <property type="entry name" value="ACR_tran"/>
    <property type="match status" value="1"/>
</dbReference>
<dbReference type="SUPFAM" id="SSF82866">
    <property type="entry name" value="Multidrug efflux transporter AcrB transmembrane domain"/>
    <property type="match status" value="2"/>
</dbReference>
<dbReference type="SUPFAM" id="SSF82714">
    <property type="entry name" value="Multidrug efflux transporter AcrB TolC docking domain, DN and DC subdomains"/>
    <property type="match status" value="2"/>
</dbReference>
<feature type="transmembrane region" description="Helical" evidence="2">
    <location>
        <begin position="830"/>
        <end position="848"/>
    </location>
</feature>
<name>A0ABT2RXE0_9FIRM</name>
<gene>
    <name evidence="3" type="ORF">OCV63_08795</name>
</gene>
<dbReference type="InterPro" id="IPR001036">
    <property type="entry name" value="Acrflvin-R"/>
</dbReference>
<accession>A0ABT2RXE0</accession>
<dbReference type="Gene3D" id="3.30.70.1430">
    <property type="entry name" value="Multidrug efflux transporter AcrB pore domain"/>
    <property type="match status" value="2"/>
</dbReference>
<keyword evidence="4" id="KW-1185">Reference proteome</keyword>
<proteinExistence type="predicted"/>
<dbReference type="Gene3D" id="1.20.1640.10">
    <property type="entry name" value="Multidrug efflux transporter AcrB transmembrane domain"/>
    <property type="match status" value="2"/>
</dbReference>
<dbReference type="SUPFAM" id="SSF82693">
    <property type="entry name" value="Multidrug efflux transporter AcrB pore domain, PN1, PN2, PC1 and PC2 subdomains"/>
    <property type="match status" value="3"/>
</dbReference>
<keyword evidence="2" id="KW-0472">Membrane</keyword>
<feature type="transmembrane region" description="Helical" evidence="2">
    <location>
        <begin position="883"/>
        <end position="904"/>
    </location>
</feature>
<dbReference type="Gene3D" id="3.30.70.1440">
    <property type="entry name" value="Multidrug efflux transporter AcrB pore domain"/>
    <property type="match status" value="1"/>
</dbReference>
<sequence length="1016" mass="109238">MNLTKFSLKRPVTTLLVVLALAVFGISSLLGLRLELMPDMDMPVMMVMTIYPGADPESVEELVSSEIEGKVGALSGVDSVTTYSQENSSMVLLQYDYSVDTNDAYLDLRAALDSVERSLPDDCQSPIVMKMDINSMPSMMYSLSTTDGSDVLSLANDEIVPELKAVSSVASVEVSGGRENYIQVKLDEEAMNQYGLTMSSIAQFIATTDFTVPIGSLEQGTQSISAISTADVTTVEDLREIPLFTATGSMIHLSDVADVEWSQKDPDSISRYNGEETLTVSVTKNQSASTLGVVRDVRKTMERLQKEHPGLVATASYDASDMILLAVKSVGSTLLMGVILSMLVLFIFFGDWKASLIVGSAMPISLLVTVIVMAVAGFSLNIITLGALVIAIGMMVDSSSVVLESCFRAKDKKPGFREAAEIGTRGVAGSIVASTITTVVVYLPLCIQTGLTGQIFGQLGYTIIIAMLASLISALTLVPLFFCIFKPQEKKELKLNGFLDKGKEKYDRMERKLLHKKKLSVLVAVVLLVMSFGLVALMKVELMPAMDEGTISVAAAFRSGTKAEEVDKKMQELEAMVAAHEDVDSYTLTSSKGSGTISVNLKEDRKMSSQEVADEWLEETRDMTGVQLDITVSSQMSTMMATSSGGSVTLASTDLDDLKEAASLIEEKAWNIPGVLNVSSDAGEGSTQIRVVIDPLDAMAHGMTPVQAAGGLYSMISGTEAMTITSNGEEYSVMLEYPEGTYTKASSLLDASVGGVPLSEMATLQYTDSQQTVMKQDGKYTTTITASCVSEDTDTVDAALDKLVADTKLPDSVEQTQDTMDEMMTETFTAIGKAIAAAVFLVFLVMAMQFESPKYSLMVMLSIPFSLIGSFGLLFLSGQSLTMISMMGIMMLVGIVVNNGILYVDGVHALMNEEGLGLEDALIESGKTRLRPILITTLTTVISMIPMSLGLGTGTEMMQSMGIIIIGGLTASTILILLLMPVFYLMAYGNKKEKGPKKPRKWRLKKHGTAETEVNA</sequence>
<dbReference type="Gene3D" id="3.30.2090.10">
    <property type="entry name" value="Multidrug efflux transporter AcrB TolC docking domain, DN and DC subdomains"/>
    <property type="match status" value="2"/>
</dbReference>
<feature type="transmembrane region" description="Helical" evidence="2">
    <location>
        <begin position="933"/>
        <end position="951"/>
    </location>
</feature>
<evidence type="ECO:0000256" key="2">
    <source>
        <dbReference type="SAM" id="Phobius"/>
    </source>
</evidence>
<comment type="caution">
    <text evidence="3">The sequence shown here is derived from an EMBL/GenBank/DDBJ whole genome shotgun (WGS) entry which is preliminary data.</text>
</comment>
<dbReference type="PANTHER" id="PTHR32063">
    <property type="match status" value="1"/>
</dbReference>
<dbReference type="InterPro" id="IPR027463">
    <property type="entry name" value="AcrB_DN_DC_subdom"/>
</dbReference>
<evidence type="ECO:0000313" key="3">
    <source>
        <dbReference type="EMBL" id="MCU6696992.1"/>
    </source>
</evidence>
<reference evidence="3 4" key="1">
    <citation type="journal article" date="2021" name="ISME Commun">
        <title>Automated analysis of genomic sequences facilitates high-throughput and comprehensive description of bacteria.</title>
        <authorList>
            <person name="Hitch T.C.A."/>
        </authorList>
    </citation>
    <scope>NUCLEOTIDE SEQUENCE [LARGE SCALE GENOMIC DNA]</scope>
    <source>
        <strain evidence="3 4">Sanger_04</strain>
    </source>
</reference>
<evidence type="ECO:0000313" key="4">
    <source>
        <dbReference type="Proteomes" id="UP001652461"/>
    </source>
</evidence>
<keyword evidence="2" id="KW-0812">Transmembrane</keyword>
<feature type="transmembrane region" description="Helical" evidence="2">
    <location>
        <begin position="424"/>
        <end position="443"/>
    </location>
</feature>
<feature type="transmembrane region" description="Helical" evidence="2">
    <location>
        <begin position="855"/>
        <end position="877"/>
    </location>
</feature>
<feature type="region of interest" description="Disordered" evidence="1">
    <location>
        <begin position="992"/>
        <end position="1016"/>
    </location>
</feature>
<organism evidence="3 4">
    <name type="scientific">Laedolimicola ammoniilytica</name>
    <dbReference type="NCBI Taxonomy" id="2981771"/>
    <lineage>
        <taxon>Bacteria</taxon>
        <taxon>Bacillati</taxon>
        <taxon>Bacillota</taxon>
        <taxon>Clostridia</taxon>
        <taxon>Lachnospirales</taxon>
        <taxon>Lachnospiraceae</taxon>
        <taxon>Laedolimicola</taxon>
    </lineage>
</organism>
<dbReference type="EMBL" id="JAOQKC010000010">
    <property type="protein sequence ID" value="MCU6696992.1"/>
    <property type="molecule type" value="Genomic_DNA"/>
</dbReference>
<dbReference type="Gene3D" id="3.30.70.1320">
    <property type="entry name" value="Multidrug efflux transporter AcrB pore domain like"/>
    <property type="match status" value="1"/>
</dbReference>
<feature type="transmembrane region" description="Helical" evidence="2">
    <location>
        <begin position="519"/>
        <end position="538"/>
    </location>
</feature>
<keyword evidence="2" id="KW-1133">Transmembrane helix</keyword>
<protein>
    <submittedName>
        <fullName evidence="3">Efflux RND transporter permease subunit</fullName>
    </submittedName>
</protein>
<feature type="compositionally biased region" description="Basic residues" evidence="1">
    <location>
        <begin position="994"/>
        <end position="1007"/>
    </location>
</feature>
<feature type="transmembrane region" description="Helical" evidence="2">
    <location>
        <begin position="463"/>
        <end position="485"/>
    </location>
</feature>